<feature type="chain" id="PRO_5038923256" description="Sporulation and spore germination" evidence="1">
    <location>
        <begin position="26"/>
        <end position="246"/>
    </location>
</feature>
<evidence type="ECO:0008006" key="4">
    <source>
        <dbReference type="Google" id="ProtNLM"/>
    </source>
</evidence>
<dbReference type="OrthoDB" id="5184982at2"/>
<dbReference type="Proteomes" id="UP000199393">
    <property type="component" value="Chromosome I"/>
</dbReference>
<sequence length="246" mass="25069">MHRGGKTTRLAVVAVLVAVAGCAGQGDDGPEPPAGGDALVLRLTDLPGLLPPGGAAALSPSFSLFGDGRLISAPAGPADHWPRLREDRVPRDDVRDLLRRAVALPDGSTGGHPDGPVTRVVVGTTSGPRTVTVDRADPALTRLRTSLAGYADGPPVPYEPTAVAVIATPVDSPAPARPWPLPTLTGEPLGGTSAGSTCLVLRGADLDTVQRQAATAGAATPWRGGDRLWQVTPRPLLPDEAGCADL</sequence>
<dbReference type="RefSeq" id="WP_091588968.1">
    <property type="nucleotide sequence ID" value="NZ_JBHRWG010000003.1"/>
</dbReference>
<evidence type="ECO:0000313" key="3">
    <source>
        <dbReference type="Proteomes" id="UP000199393"/>
    </source>
</evidence>
<dbReference type="AlphaFoldDB" id="A0A1C3MZI7"/>
<evidence type="ECO:0000256" key="1">
    <source>
        <dbReference type="SAM" id="SignalP"/>
    </source>
</evidence>
<proteinExistence type="predicted"/>
<organism evidence="2 3">
    <name type="scientific">Micromonospora krabiensis</name>
    <dbReference type="NCBI Taxonomy" id="307121"/>
    <lineage>
        <taxon>Bacteria</taxon>
        <taxon>Bacillati</taxon>
        <taxon>Actinomycetota</taxon>
        <taxon>Actinomycetes</taxon>
        <taxon>Micromonosporales</taxon>
        <taxon>Micromonosporaceae</taxon>
        <taxon>Micromonospora</taxon>
    </lineage>
</organism>
<protein>
    <recommendedName>
        <fullName evidence="4">Sporulation and spore germination</fullName>
    </recommendedName>
</protein>
<reference evidence="3" key="1">
    <citation type="submission" date="2016-06" db="EMBL/GenBank/DDBJ databases">
        <authorList>
            <person name="Varghese N."/>
        </authorList>
    </citation>
    <scope>NUCLEOTIDE SEQUENCE [LARGE SCALE GENOMIC DNA]</scope>
    <source>
        <strain evidence="3">DSM 45344</strain>
    </source>
</reference>
<feature type="signal peptide" evidence="1">
    <location>
        <begin position="1"/>
        <end position="25"/>
    </location>
</feature>
<gene>
    <name evidence="2" type="ORF">GA0070620_1237</name>
</gene>
<keyword evidence="1" id="KW-0732">Signal</keyword>
<accession>A0A1C3MZI7</accession>
<keyword evidence="3" id="KW-1185">Reference proteome</keyword>
<evidence type="ECO:0000313" key="2">
    <source>
        <dbReference type="EMBL" id="SBV25757.1"/>
    </source>
</evidence>
<dbReference type="PROSITE" id="PS51257">
    <property type="entry name" value="PROKAR_LIPOPROTEIN"/>
    <property type="match status" value="1"/>
</dbReference>
<name>A0A1C3MZI7_9ACTN</name>
<dbReference type="EMBL" id="LT598496">
    <property type="protein sequence ID" value="SBV25757.1"/>
    <property type="molecule type" value="Genomic_DNA"/>
</dbReference>